<evidence type="ECO:0000313" key="1">
    <source>
        <dbReference type="EMBL" id="KAG6943624.1"/>
    </source>
</evidence>
<evidence type="ECO:0000313" key="2">
    <source>
        <dbReference type="Proteomes" id="UP000709295"/>
    </source>
</evidence>
<dbReference type="AlphaFoldDB" id="A0A8J5LYH6"/>
<organism evidence="1 2">
    <name type="scientific">Phytophthora aleatoria</name>
    <dbReference type="NCBI Taxonomy" id="2496075"/>
    <lineage>
        <taxon>Eukaryota</taxon>
        <taxon>Sar</taxon>
        <taxon>Stramenopiles</taxon>
        <taxon>Oomycota</taxon>
        <taxon>Peronosporomycetes</taxon>
        <taxon>Peronosporales</taxon>
        <taxon>Peronosporaceae</taxon>
        <taxon>Phytophthora</taxon>
    </lineage>
</organism>
<gene>
    <name evidence="1" type="ORF">JG688_00017517</name>
</gene>
<reference evidence="1" key="1">
    <citation type="submission" date="2021-01" db="EMBL/GenBank/DDBJ databases">
        <title>Phytophthora aleatoria, a newly-described species from Pinus radiata is distinct from Phytophthora cactorum isolates based on comparative genomics.</title>
        <authorList>
            <person name="Mcdougal R."/>
            <person name="Panda P."/>
            <person name="Williams N."/>
            <person name="Studholme D.J."/>
        </authorList>
    </citation>
    <scope>NUCLEOTIDE SEQUENCE</scope>
    <source>
        <strain evidence="1">NZFS 4037</strain>
    </source>
</reference>
<proteinExistence type="predicted"/>
<accession>A0A8J5LYH6</accession>
<keyword evidence="2" id="KW-1185">Reference proteome</keyword>
<sequence>MYFSKTLSYKFIIGQFPSRWNGWEAFHTEFERFCEETYQRFPGRSSTSVSARNKKMKENKKQHNTSLIPEEWGIYSKTLVCTHGYKYKPKGSGERQHELVRYMGCTALINIRVMWNGSWYIFVDPKGFQGCFYFGSYTVLIRLKIRTCDLKYELIIA</sequence>
<dbReference type="Proteomes" id="UP000709295">
    <property type="component" value="Unassembled WGS sequence"/>
</dbReference>
<name>A0A8J5LYH6_9STRA</name>
<dbReference type="EMBL" id="JAENGY010002646">
    <property type="protein sequence ID" value="KAG6943624.1"/>
    <property type="molecule type" value="Genomic_DNA"/>
</dbReference>
<protein>
    <submittedName>
        <fullName evidence="1">Uncharacterized protein</fullName>
    </submittedName>
</protein>
<comment type="caution">
    <text evidence="1">The sequence shown here is derived from an EMBL/GenBank/DDBJ whole genome shotgun (WGS) entry which is preliminary data.</text>
</comment>